<dbReference type="CDD" id="cd18186">
    <property type="entry name" value="BTB_POZ_ZBTB_KLHL-like"/>
    <property type="match status" value="1"/>
</dbReference>
<dbReference type="Pfam" id="PF00651">
    <property type="entry name" value="BTB"/>
    <property type="match status" value="1"/>
</dbReference>
<dbReference type="InterPro" id="IPR000210">
    <property type="entry name" value="BTB/POZ_dom"/>
</dbReference>
<name>A0A166U8U4_9AGAM</name>
<dbReference type="OrthoDB" id="2879636at2759"/>
<organism evidence="2 3">
    <name type="scientific">Athelia psychrophila</name>
    <dbReference type="NCBI Taxonomy" id="1759441"/>
    <lineage>
        <taxon>Eukaryota</taxon>
        <taxon>Fungi</taxon>
        <taxon>Dikarya</taxon>
        <taxon>Basidiomycota</taxon>
        <taxon>Agaricomycotina</taxon>
        <taxon>Agaricomycetes</taxon>
        <taxon>Agaricomycetidae</taxon>
        <taxon>Atheliales</taxon>
        <taxon>Atheliaceae</taxon>
        <taxon>Athelia</taxon>
    </lineage>
</organism>
<dbReference type="EMBL" id="KV417489">
    <property type="protein sequence ID" value="KZP31445.1"/>
    <property type="molecule type" value="Genomic_DNA"/>
</dbReference>
<evidence type="ECO:0000313" key="3">
    <source>
        <dbReference type="Proteomes" id="UP000076532"/>
    </source>
</evidence>
<sequence length="350" mass="39944">MNNDSKQPPWTHGDPWFEDGNIILMPESGSKHSSEAQVAFKVHRGMLARHSEIFQSMFDIPQPANALGETLEGSQVVRMHDLPVELSNLIKALYDGASFKTLNLDDFYYLAGILRLSTKYAIDHLRHQAIKHLTSTWSYTLRGHDVMVELALNSPVVDDTTYPYVHPIHVINLAMETNVRIVVPSAMYFLSLYLMDDILRGDHPKLIVDHPSRPSSQLRDADVQAYTLMFQHRLNIILDFLRKTVGGREADESICRNNQKPCTRGFNRLSARLSRSWQARTGPFQFMVQANQEIASDETICRPCRVSFKEDVSLLRGKLWDELPAIIHYPGWDNMVAEDLPIIHAITRLP</sequence>
<proteinExistence type="predicted"/>
<dbReference type="Proteomes" id="UP000076532">
    <property type="component" value="Unassembled WGS sequence"/>
</dbReference>
<evidence type="ECO:0000313" key="2">
    <source>
        <dbReference type="EMBL" id="KZP31445.1"/>
    </source>
</evidence>
<dbReference type="STRING" id="436010.A0A166U8U4"/>
<dbReference type="AlphaFoldDB" id="A0A166U8U4"/>
<accession>A0A166U8U4</accession>
<dbReference type="InterPro" id="IPR011333">
    <property type="entry name" value="SKP1/BTB/POZ_sf"/>
</dbReference>
<dbReference type="Gene3D" id="3.30.710.10">
    <property type="entry name" value="Potassium Channel Kv1.1, Chain A"/>
    <property type="match status" value="1"/>
</dbReference>
<reference evidence="2 3" key="1">
    <citation type="journal article" date="2016" name="Mol. Biol. Evol.">
        <title>Comparative Genomics of Early-Diverging Mushroom-Forming Fungi Provides Insights into the Origins of Lignocellulose Decay Capabilities.</title>
        <authorList>
            <person name="Nagy L.G."/>
            <person name="Riley R."/>
            <person name="Tritt A."/>
            <person name="Adam C."/>
            <person name="Daum C."/>
            <person name="Floudas D."/>
            <person name="Sun H."/>
            <person name="Yadav J.S."/>
            <person name="Pangilinan J."/>
            <person name="Larsson K.H."/>
            <person name="Matsuura K."/>
            <person name="Barry K."/>
            <person name="Labutti K."/>
            <person name="Kuo R."/>
            <person name="Ohm R.A."/>
            <person name="Bhattacharya S.S."/>
            <person name="Shirouzu T."/>
            <person name="Yoshinaga Y."/>
            <person name="Martin F.M."/>
            <person name="Grigoriev I.V."/>
            <person name="Hibbett D.S."/>
        </authorList>
    </citation>
    <scope>NUCLEOTIDE SEQUENCE [LARGE SCALE GENOMIC DNA]</scope>
    <source>
        <strain evidence="2 3">CBS 109695</strain>
    </source>
</reference>
<evidence type="ECO:0000259" key="1">
    <source>
        <dbReference type="Pfam" id="PF00651"/>
    </source>
</evidence>
<gene>
    <name evidence="2" type="ORF">FIBSPDRAFT_813648</name>
</gene>
<feature type="domain" description="BTB" evidence="1">
    <location>
        <begin position="37"/>
        <end position="133"/>
    </location>
</feature>
<keyword evidence="3" id="KW-1185">Reference proteome</keyword>
<protein>
    <recommendedName>
        <fullName evidence="1">BTB domain-containing protein</fullName>
    </recommendedName>
</protein>